<dbReference type="HOGENOM" id="CLU_1230125_0_0_1"/>
<dbReference type="AlphaFoldDB" id="B0DHR6"/>
<proteinExistence type="predicted"/>
<dbReference type="SUPFAM" id="SSF52540">
    <property type="entry name" value="P-loop containing nucleoside triphosphate hydrolases"/>
    <property type="match status" value="1"/>
</dbReference>
<protein>
    <submittedName>
        <fullName evidence="3">Predicted protein</fullName>
    </submittedName>
</protein>
<feature type="region of interest" description="Disordered" evidence="1">
    <location>
        <begin position="1"/>
        <end position="46"/>
    </location>
</feature>
<evidence type="ECO:0000313" key="3">
    <source>
        <dbReference type="EMBL" id="EDR05774.1"/>
    </source>
</evidence>
<keyword evidence="4" id="KW-1185">Reference proteome</keyword>
<dbReference type="InterPro" id="IPR027417">
    <property type="entry name" value="P-loop_NTPase"/>
</dbReference>
<dbReference type="Proteomes" id="UP000001194">
    <property type="component" value="Unassembled WGS sequence"/>
</dbReference>
<accession>B0DHR6</accession>
<dbReference type="Pfam" id="PF01926">
    <property type="entry name" value="MMR_HSR1"/>
    <property type="match status" value="1"/>
</dbReference>
<dbReference type="GeneID" id="6079053"/>
<evidence type="ECO:0000259" key="2">
    <source>
        <dbReference type="Pfam" id="PF01926"/>
    </source>
</evidence>
<reference evidence="3 4" key="1">
    <citation type="journal article" date="2008" name="Nature">
        <title>The genome of Laccaria bicolor provides insights into mycorrhizal symbiosis.</title>
        <authorList>
            <person name="Martin F."/>
            <person name="Aerts A."/>
            <person name="Ahren D."/>
            <person name="Brun A."/>
            <person name="Danchin E.G.J."/>
            <person name="Duchaussoy F."/>
            <person name="Gibon J."/>
            <person name="Kohler A."/>
            <person name="Lindquist E."/>
            <person name="Pereda V."/>
            <person name="Salamov A."/>
            <person name="Shapiro H.J."/>
            <person name="Wuyts J."/>
            <person name="Blaudez D."/>
            <person name="Buee M."/>
            <person name="Brokstein P."/>
            <person name="Canbaeck B."/>
            <person name="Cohen D."/>
            <person name="Courty P.E."/>
            <person name="Coutinho P.M."/>
            <person name="Delaruelle C."/>
            <person name="Detter J.C."/>
            <person name="Deveau A."/>
            <person name="DiFazio S."/>
            <person name="Duplessis S."/>
            <person name="Fraissinet-Tachet L."/>
            <person name="Lucic E."/>
            <person name="Frey-Klett P."/>
            <person name="Fourrey C."/>
            <person name="Feussner I."/>
            <person name="Gay G."/>
            <person name="Grimwood J."/>
            <person name="Hoegger P.J."/>
            <person name="Jain P."/>
            <person name="Kilaru S."/>
            <person name="Labbe J."/>
            <person name="Lin Y.C."/>
            <person name="Legue V."/>
            <person name="Le Tacon F."/>
            <person name="Marmeisse R."/>
            <person name="Melayah D."/>
            <person name="Montanini B."/>
            <person name="Muratet M."/>
            <person name="Nehls U."/>
            <person name="Niculita-Hirzel H."/>
            <person name="Oudot-Le Secq M.P."/>
            <person name="Peter M."/>
            <person name="Quesneville H."/>
            <person name="Rajashekar B."/>
            <person name="Reich M."/>
            <person name="Rouhier N."/>
            <person name="Schmutz J."/>
            <person name="Yin T."/>
            <person name="Chalot M."/>
            <person name="Henrissat B."/>
            <person name="Kuees U."/>
            <person name="Lucas S."/>
            <person name="Van de Peer Y."/>
            <person name="Podila G.K."/>
            <person name="Polle A."/>
            <person name="Pukkila P.J."/>
            <person name="Richardson P.M."/>
            <person name="Rouze P."/>
            <person name="Sanders I.R."/>
            <person name="Stajich J.E."/>
            <person name="Tunlid A."/>
            <person name="Tuskan G."/>
            <person name="Grigoriev I.V."/>
        </authorList>
    </citation>
    <scope>NUCLEOTIDE SEQUENCE [LARGE SCALE GENOMIC DNA]</scope>
    <source>
        <strain evidence="4">S238N-H82 / ATCC MYA-4686</strain>
    </source>
</reference>
<evidence type="ECO:0000256" key="1">
    <source>
        <dbReference type="SAM" id="MobiDB-lite"/>
    </source>
</evidence>
<dbReference type="KEGG" id="lbc:LACBIDRAFT_294760"/>
<dbReference type="InParanoid" id="B0DHR6"/>
<feature type="domain" description="G" evidence="2">
    <location>
        <begin position="59"/>
        <end position="126"/>
    </location>
</feature>
<feature type="compositionally biased region" description="Basic and acidic residues" evidence="1">
    <location>
        <begin position="10"/>
        <end position="21"/>
    </location>
</feature>
<sequence>MINPLAKEQSPSHREHLELRRRQAKWHTGSPPPLSDPDDSSETVPSGFDYALTEQDTIIALMGPSGAGKSSFINKLMGQSVAYVNDSVESCTQEVQAFVCLHPDGSERKIVLIDTPGFNDSGRTDYEVLKIITDWLVKTYRRRIKLTGIIQLYSIADARMRGTPLRNLKMFEELCGSEVLANVILTTTFWSQVTPDVGSQREEQLKCDFWAEMISHGCKPPVGMP</sequence>
<name>B0DHR6_LACBS</name>
<dbReference type="Gene3D" id="3.40.50.300">
    <property type="entry name" value="P-loop containing nucleotide triphosphate hydrolases"/>
    <property type="match status" value="1"/>
</dbReference>
<evidence type="ECO:0000313" key="4">
    <source>
        <dbReference type="Proteomes" id="UP000001194"/>
    </source>
</evidence>
<dbReference type="CDD" id="cd00882">
    <property type="entry name" value="Ras_like_GTPase"/>
    <property type="match status" value="1"/>
</dbReference>
<organism evidence="4">
    <name type="scientific">Laccaria bicolor (strain S238N-H82 / ATCC MYA-4686)</name>
    <name type="common">Bicoloured deceiver</name>
    <name type="synonym">Laccaria laccata var. bicolor</name>
    <dbReference type="NCBI Taxonomy" id="486041"/>
    <lineage>
        <taxon>Eukaryota</taxon>
        <taxon>Fungi</taxon>
        <taxon>Dikarya</taxon>
        <taxon>Basidiomycota</taxon>
        <taxon>Agaricomycotina</taxon>
        <taxon>Agaricomycetes</taxon>
        <taxon>Agaricomycetidae</taxon>
        <taxon>Agaricales</taxon>
        <taxon>Agaricineae</taxon>
        <taxon>Hydnangiaceae</taxon>
        <taxon>Laccaria</taxon>
    </lineage>
</organism>
<dbReference type="RefSeq" id="XP_001883450.1">
    <property type="nucleotide sequence ID" value="XM_001883415.1"/>
</dbReference>
<dbReference type="EMBL" id="DS547111">
    <property type="protein sequence ID" value="EDR05774.1"/>
    <property type="molecule type" value="Genomic_DNA"/>
</dbReference>
<dbReference type="OrthoDB" id="2614383at2759"/>
<dbReference type="InterPro" id="IPR006073">
    <property type="entry name" value="GTP-bd"/>
</dbReference>
<dbReference type="GO" id="GO:0005525">
    <property type="term" value="F:GTP binding"/>
    <property type="evidence" value="ECO:0007669"/>
    <property type="project" value="InterPro"/>
</dbReference>
<gene>
    <name evidence="3" type="ORF">LACBIDRAFT_294760</name>
</gene>